<evidence type="ECO:0000313" key="3">
    <source>
        <dbReference type="Proteomes" id="UP000673552"/>
    </source>
</evidence>
<feature type="compositionally biased region" description="Basic and acidic residues" evidence="1">
    <location>
        <begin position="514"/>
        <end position="525"/>
    </location>
</feature>
<dbReference type="AlphaFoldDB" id="A0A836HL82"/>
<organism evidence="2 3">
    <name type="scientific">Leishmania martiniquensis</name>
    <dbReference type="NCBI Taxonomy" id="1580590"/>
    <lineage>
        <taxon>Eukaryota</taxon>
        <taxon>Discoba</taxon>
        <taxon>Euglenozoa</taxon>
        <taxon>Kinetoplastea</taxon>
        <taxon>Metakinetoplastina</taxon>
        <taxon>Trypanosomatida</taxon>
        <taxon>Trypanosomatidae</taxon>
        <taxon>Leishmaniinae</taxon>
        <taxon>Leishmania</taxon>
    </lineage>
</organism>
<feature type="region of interest" description="Disordered" evidence="1">
    <location>
        <begin position="953"/>
        <end position="981"/>
    </location>
</feature>
<feature type="compositionally biased region" description="Low complexity" evidence="1">
    <location>
        <begin position="593"/>
        <end position="616"/>
    </location>
</feature>
<sequence>MHKTRKLLSRPAGNVDAGRTDAKNKSDPDGTDCGRRDSLKAPLSPLKCGDDHGDRRKDHSSDKKWSQKLVESKVFKRLMRPANMVGVADGRRRSTSRGTKEGSVQGSDSDGVNGDYDAPRLGEVPVRSKYYRPDQEKSHFANHPTYLPLAEQCGPPQPSSFTSLTPWQGRQQKREQGNNDGSKIRVAVHSRMSNEAEVGDACEQAPRMLQESHYGSPHISSLCEGVVMGIEGSRHSIRTTSVRSNASCASSVGPTGLALMPQFRWIPKQGGGGIGFNPFMKFRCQLQPVSEALTLPATATSAPTPSSEAQQSGIYQTTELPCGTTSPEQQPQSEIRLLVPGRHNSYLMRSISPSTPPMQQSAPPSHPRRETGDLSFYGPIGSIGIETSRKRRAVERQSGTDGAVERDYKERSSCRGAAREDTDIPLLTQLWCDVSLLRAARVVDSPRLPSDDGEDYDAARGGSPSMSDANSISDDGEVDEVAMNAREEKRRQRRRCEQHRQPQYPARSPSFYFRDGDLASLRVEDTGEGSPSTVDPQAAAARKPAAVSDQQHQRKKSSAGQAASPAVPAGGEKAIGGIIKASTRAVAVPEVASSSSSSRSSGNGSSDDDSNSNGSSTGERSATFALDDDDGESVDSGDANIPRRHDAKAVGGDFAHQRSREKRSSMRISAGMGRSMLGDGHYDFMDSSVMDASLASRVLGSGGGRRISLLHTRHERNDDGEVAAAVADRKPNCTPYRAKARSAAMSAMSMAPQRTEHLGTPTPVARGSAVGRGGEGAAAALPRRGQRRVNNATDTRAPSTSAARLAPHCEYDAGASSDHSDGVRPAGDGLGEQFVYGSSFSMCSRRNSYSATACDEAPDAASMSLGVCDGDMRDRHTTHPDTSVAVGGGEASVTMGVSSGSRSNTVSPGAFGVMSRGPTTFPSVGGGFAAQVRGTASHLLTLPPIDRGSIASAACSRPPSTAQSLRLPAASTSPYQHTRRGKMACPDGCLAPITSPITPTAGPTPKQRGPQSSNSVVSIPVLRSFTNASATSGLGDIVGGKSYPSLAFELPGI</sequence>
<name>A0A836HL82_9TRYP</name>
<feature type="compositionally biased region" description="Basic and acidic residues" evidence="1">
    <location>
        <begin position="48"/>
        <end position="74"/>
    </location>
</feature>
<feature type="compositionally biased region" description="Polar residues" evidence="1">
    <location>
        <begin position="958"/>
        <end position="976"/>
    </location>
</feature>
<feature type="compositionally biased region" description="Polar residues" evidence="1">
    <location>
        <begin position="464"/>
        <end position="473"/>
    </location>
</feature>
<gene>
    <name evidence="2" type="ORF">LSCM1_06447</name>
</gene>
<reference evidence="3" key="2">
    <citation type="journal article" date="2021" name="Sci. Data">
        <title>Chromosome-scale genome sequencing, assembly and annotation of six genomes from subfamily Leishmaniinae.</title>
        <authorList>
            <person name="Almutairi H."/>
            <person name="Urbaniak M.D."/>
            <person name="Bates M.D."/>
            <person name="Jariyapan N."/>
            <person name="Kwakye-Nuako G."/>
            <person name="Thomaz Soccol V."/>
            <person name="Al-Salem W.S."/>
            <person name="Dillon R.J."/>
            <person name="Bates P.A."/>
            <person name="Gatherer D."/>
        </authorList>
    </citation>
    <scope>NUCLEOTIDE SEQUENCE [LARGE SCALE GENOMIC DNA]</scope>
</reference>
<feature type="region of interest" description="Disordered" evidence="1">
    <location>
        <begin position="995"/>
        <end position="1015"/>
    </location>
</feature>
<feature type="region of interest" description="Disordered" evidence="1">
    <location>
        <begin position="152"/>
        <end position="181"/>
    </location>
</feature>
<feature type="compositionally biased region" description="Basic and acidic residues" evidence="1">
    <location>
        <begin position="18"/>
        <end position="39"/>
    </location>
</feature>
<feature type="compositionally biased region" description="Acidic residues" evidence="1">
    <location>
        <begin position="626"/>
        <end position="635"/>
    </location>
</feature>
<proteinExistence type="predicted"/>
<dbReference type="KEGG" id="lmat:92516387"/>
<accession>A0A836HL82</accession>
<dbReference type="GeneID" id="92516387"/>
<protein>
    <submittedName>
        <fullName evidence="2">Uncharacterized protein</fullName>
    </submittedName>
</protein>
<comment type="caution">
    <text evidence="2">The sequence shown here is derived from an EMBL/GenBank/DDBJ whole genome shotgun (WGS) entry which is preliminary data.</text>
</comment>
<dbReference type="RefSeq" id="XP_067179189.1">
    <property type="nucleotide sequence ID" value="XM_067323875.1"/>
</dbReference>
<feature type="region of interest" description="Disordered" evidence="1">
    <location>
        <begin position="445"/>
        <end position="571"/>
    </location>
</feature>
<feature type="compositionally biased region" description="Polar residues" evidence="1">
    <location>
        <begin position="159"/>
        <end position="170"/>
    </location>
</feature>
<evidence type="ECO:0000313" key="2">
    <source>
        <dbReference type="EMBL" id="KAG5480026.1"/>
    </source>
</evidence>
<reference evidence="3" key="1">
    <citation type="journal article" date="2021" name="Microbiol. Resour. Announc.">
        <title>LGAAP: Leishmaniinae Genome Assembly and Annotation Pipeline.</title>
        <authorList>
            <person name="Almutairi H."/>
            <person name="Urbaniak M.D."/>
            <person name="Bates M.D."/>
            <person name="Jariyapan N."/>
            <person name="Kwakye-Nuako G."/>
            <person name="Thomaz-Soccol V."/>
            <person name="Al-Salem W.S."/>
            <person name="Dillon R.J."/>
            <person name="Bates P.A."/>
            <person name="Gatherer D."/>
        </authorList>
    </citation>
    <scope>NUCLEOTIDE SEQUENCE [LARGE SCALE GENOMIC DNA]</scope>
</reference>
<feature type="region of interest" description="Disordered" evidence="1">
    <location>
        <begin position="1"/>
        <end position="121"/>
    </location>
</feature>
<feature type="compositionally biased region" description="Polar residues" evidence="1">
    <location>
        <begin position="351"/>
        <end position="363"/>
    </location>
</feature>
<evidence type="ECO:0000256" key="1">
    <source>
        <dbReference type="SAM" id="MobiDB-lite"/>
    </source>
</evidence>
<feature type="compositionally biased region" description="Basic and acidic residues" evidence="1">
    <location>
        <begin position="655"/>
        <end position="664"/>
    </location>
</feature>
<feature type="compositionally biased region" description="Basic and acidic residues" evidence="1">
    <location>
        <begin position="403"/>
        <end position="418"/>
    </location>
</feature>
<dbReference type="EMBL" id="JAFEUZ010000020">
    <property type="protein sequence ID" value="KAG5480026.1"/>
    <property type="molecule type" value="Genomic_DNA"/>
</dbReference>
<feature type="region of interest" description="Disordered" evidence="1">
    <location>
        <begin position="349"/>
        <end position="418"/>
    </location>
</feature>
<dbReference type="OrthoDB" id="266914at2759"/>
<dbReference type="Proteomes" id="UP000673552">
    <property type="component" value="Unassembled WGS sequence"/>
</dbReference>
<keyword evidence="3" id="KW-1185">Reference proteome</keyword>
<feature type="region of interest" description="Disordered" evidence="1">
    <location>
        <begin position="590"/>
        <end position="672"/>
    </location>
</feature>